<evidence type="ECO:0000313" key="10">
    <source>
        <dbReference type="Proteomes" id="UP000184123"/>
    </source>
</evidence>
<dbReference type="EMBL" id="BJXU01000003">
    <property type="protein sequence ID" value="GEN22131.1"/>
    <property type="molecule type" value="Genomic_DNA"/>
</dbReference>
<comment type="similarity">
    <text evidence="5">Belongs to the 2-oxoadipate dioxygenase/decarboxylase family.</text>
</comment>
<dbReference type="Proteomes" id="UP000184123">
    <property type="component" value="Unassembled WGS sequence"/>
</dbReference>
<name>A0A1M7B5V2_9GAMM</name>
<evidence type="ECO:0000313" key="8">
    <source>
        <dbReference type="EMBL" id="GEN22131.1"/>
    </source>
</evidence>
<dbReference type="SMART" id="SM01150">
    <property type="entry name" value="DUF1338"/>
    <property type="match status" value="1"/>
</dbReference>
<dbReference type="GO" id="GO:0051213">
    <property type="term" value="F:dioxygenase activity"/>
    <property type="evidence" value="ECO:0007669"/>
    <property type="project" value="UniProtKB-KW"/>
</dbReference>
<dbReference type="STRING" id="44933.SAMN05660971_00771"/>
<dbReference type="OrthoDB" id="506370at2"/>
<sequence length="252" mass="28241">MTEQQTISQQLWLDFIHQHPEIGALRLWPVDTPLEYLVLATISQSPWSMAATLSRLAERGYRPTRHYALADRGLLVTLLAGDIHSPRLIVIELQTTRLSSPARAALQQLTSGESSDSRTELGACRPWPMPDWATYQLLRNEHPLAGWLAAMGPRVHHVGYDCTQIGKSLAQLDSEMQEHGFMPASEVDEMLPVSPLIEHRYYPNCSRRLAFADGDEHRITAGAIQLVRQAPGAGRERTADVLLPPYAWCEMS</sequence>
<evidence type="ECO:0000256" key="7">
    <source>
        <dbReference type="ARBA" id="ARBA00035045"/>
    </source>
</evidence>
<protein>
    <recommendedName>
        <fullName evidence="6">2-oxoadipate dioxygenase/decarboxylase</fullName>
        <ecNumber evidence="6">1.13.11.93</ecNumber>
    </recommendedName>
    <alternativeName>
        <fullName evidence="7">2-hydroxyglutarate synthase</fullName>
    </alternativeName>
</protein>
<dbReference type="Gene3D" id="3.10.180.50">
    <property type="match status" value="1"/>
</dbReference>
<evidence type="ECO:0000256" key="4">
    <source>
        <dbReference type="ARBA" id="ARBA00023004"/>
    </source>
</evidence>
<keyword evidence="11" id="KW-1185">Reference proteome</keyword>
<evidence type="ECO:0000256" key="2">
    <source>
        <dbReference type="ARBA" id="ARBA00022964"/>
    </source>
</evidence>
<evidence type="ECO:0000256" key="6">
    <source>
        <dbReference type="ARBA" id="ARBA00035023"/>
    </source>
</evidence>
<proteinExistence type="inferred from homology"/>
<comment type="cofactor">
    <cofactor evidence="1">
        <name>Fe(2+)</name>
        <dbReference type="ChEBI" id="CHEBI:29033"/>
    </cofactor>
</comment>
<keyword evidence="3" id="KW-0560">Oxidoreductase</keyword>
<evidence type="ECO:0000256" key="1">
    <source>
        <dbReference type="ARBA" id="ARBA00001954"/>
    </source>
</evidence>
<evidence type="ECO:0000256" key="3">
    <source>
        <dbReference type="ARBA" id="ARBA00023002"/>
    </source>
</evidence>
<evidence type="ECO:0000313" key="11">
    <source>
        <dbReference type="Proteomes" id="UP000321726"/>
    </source>
</evidence>
<organism evidence="9 10">
    <name type="scientific">Halomonas cupida</name>
    <dbReference type="NCBI Taxonomy" id="44933"/>
    <lineage>
        <taxon>Bacteria</taxon>
        <taxon>Pseudomonadati</taxon>
        <taxon>Pseudomonadota</taxon>
        <taxon>Gammaproteobacteria</taxon>
        <taxon>Oceanospirillales</taxon>
        <taxon>Halomonadaceae</taxon>
        <taxon>Halomonas</taxon>
    </lineage>
</organism>
<dbReference type="AlphaFoldDB" id="A0A1M7B5V2"/>
<keyword evidence="2" id="KW-0223">Dioxygenase</keyword>
<evidence type="ECO:0000256" key="5">
    <source>
        <dbReference type="ARBA" id="ARBA00035013"/>
    </source>
</evidence>
<keyword evidence="4" id="KW-0408">Iron</keyword>
<dbReference type="RefSeq" id="WP_073433641.1">
    <property type="nucleotide sequence ID" value="NZ_BJXU01000003.1"/>
</dbReference>
<accession>A0A1M7B5V2</accession>
<dbReference type="EC" id="1.13.11.93" evidence="6"/>
<dbReference type="InterPro" id="IPR009770">
    <property type="entry name" value="HGLS"/>
</dbReference>
<dbReference type="Proteomes" id="UP000321726">
    <property type="component" value="Unassembled WGS sequence"/>
</dbReference>
<reference evidence="9 10" key="1">
    <citation type="submission" date="2016-11" db="EMBL/GenBank/DDBJ databases">
        <authorList>
            <person name="Jaros S."/>
            <person name="Januszkiewicz K."/>
            <person name="Wedrychowicz H."/>
        </authorList>
    </citation>
    <scope>NUCLEOTIDE SEQUENCE [LARGE SCALE GENOMIC DNA]</scope>
    <source>
        <strain evidence="9 10">DSM 4740</strain>
    </source>
</reference>
<dbReference type="EMBL" id="FRCA01000001">
    <property type="protein sequence ID" value="SHL50353.1"/>
    <property type="molecule type" value="Genomic_DNA"/>
</dbReference>
<gene>
    <name evidence="8" type="ORF">HCU01_00800</name>
    <name evidence="9" type="ORF">SAMN05660971_00771</name>
</gene>
<evidence type="ECO:0000313" key="9">
    <source>
        <dbReference type="EMBL" id="SHL50353.1"/>
    </source>
</evidence>
<reference evidence="8 11" key="2">
    <citation type="submission" date="2019-07" db="EMBL/GenBank/DDBJ databases">
        <title>Whole genome shotgun sequence of Halomonas cupida NBRC 102219.</title>
        <authorList>
            <person name="Hosoyama A."/>
            <person name="Uohara A."/>
            <person name="Ohji S."/>
            <person name="Ichikawa N."/>
        </authorList>
    </citation>
    <scope>NUCLEOTIDE SEQUENCE [LARGE SCALE GENOMIC DNA]</scope>
    <source>
        <strain evidence="8 11">NBRC 102219</strain>
    </source>
</reference>